<dbReference type="GO" id="GO:0016491">
    <property type="term" value="F:oxidoreductase activity"/>
    <property type="evidence" value="ECO:0007669"/>
    <property type="project" value="UniProtKB-KW"/>
</dbReference>
<name>A0A6I4U2A4_9SPHN</name>
<dbReference type="SUPFAM" id="SSF51735">
    <property type="entry name" value="NAD(P)-binding Rossmann-fold domains"/>
    <property type="match status" value="1"/>
</dbReference>
<accession>A0A6I4U2A4</accession>
<evidence type="ECO:0000256" key="1">
    <source>
        <dbReference type="ARBA" id="ARBA00006484"/>
    </source>
</evidence>
<organism evidence="4 5">
    <name type="scientific">Alteriqipengyuania halimionae</name>
    <dbReference type="NCBI Taxonomy" id="1926630"/>
    <lineage>
        <taxon>Bacteria</taxon>
        <taxon>Pseudomonadati</taxon>
        <taxon>Pseudomonadota</taxon>
        <taxon>Alphaproteobacteria</taxon>
        <taxon>Sphingomonadales</taxon>
        <taxon>Erythrobacteraceae</taxon>
        <taxon>Alteriqipengyuania</taxon>
    </lineage>
</organism>
<dbReference type="Proteomes" id="UP000429229">
    <property type="component" value="Unassembled WGS sequence"/>
</dbReference>
<dbReference type="InterPro" id="IPR002347">
    <property type="entry name" value="SDR_fam"/>
</dbReference>
<dbReference type="PRINTS" id="PR00080">
    <property type="entry name" value="SDRFAMILY"/>
</dbReference>
<dbReference type="EMBL" id="WTYR01000001">
    <property type="protein sequence ID" value="MXP10140.1"/>
    <property type="molecule type" value="Genomic_DNA"/>
</dbReference>
<comment type="caution">
    <text evidence="4">The sequence shown here is derived from an EMBL/GenBank/DDBJ whole genome shotgun (WGS) entry which is preliminary data.</text>
</comment>
<dbReference type="OrthoDB" id="9793825at2"/>
<dbReference type="AlphaFoldDB" id="A0A6I4U2A4"/>
<proteinExistence type="inferred from homology"/>
<evidence type="ECO:0000256" key="2">
    <source>
        <dbReference type="ARBA" id="ARBA00023002"/>
    </source>
</evidence>
<dbReference type="PANTHER" id="PTHR43391:SF82">
    <property type="entry name" value="OXIDOREDUCTASE SADH-RELATED"/>
    <property type="match status" value="1"/>
</dbReference>
<evidence type="ECO:0000313" key="4">
    <source>
        <dbReference type="EMBL" id="MXP10140.1"/>
    </source>
</evidence>
<keyword evidence="5" id="KW-1185">Reference proteome</keyword>
<protein>
    <submittedName>
        <fullName evidence="4">SDR family oxidoreductase</fullName>
    </submittedName>
</protein>
<reference evidence="4 5" key="1">
    <citation type="submission" date="2019-12" db="EMBL/GenBank/DDBJ databases">
        <title>Genomic-based taxomic classification of the family Erythrobacteraceae.</title>
        <authorList>
            <person name="Xu L."/>
        </authorList>
    </citation>
    <scope>NUCLEOTIDE SEQUENCE [LARGE SCALE GENOMIC DNA]</scope>
    <source>
        <strain evidence="4 5">LMG 29519</strain>
    </source>
</reference>
<evidence type="ECO:0000256" key="3">
    <source>
        <dbReference type="RuleBase" id="RU000363"/>
    </source>
</evidence>
<dbReference type="Gene3D" id="3.40.50.720">
    <property type="entry name" value="NAD(P)-binding Rossmann-like Domain"/>
    <property type="match status" value="1"/>
</dbReference>
<dbReference type="RefSeq" id="WP_160616775.1">
    <property type="nucleotide sequence ID" value="NZ_WTYR01000001.1"/>
</dbReference>
<dbReference type="NCBIfam" id="NF006123">
    <property type="entry name" value="PRK08267.1"/>
    <property type="match status" value="1"/>
</dbReference>
<evidence type="ECO:0000313" key="5">
    <source>
        <dbReference type="Proteomes" id="UP000429229"/>
    </source>
</evidence>
<comment type="similarity">
    <text evidence="1 3">Belongs to the short-chain dehydrogenases/reductases (SDR) family.</text>
</comment>
<gene>
    <name evidence="4" type="ORF">GRI68_08100</name>
</gene>
<keyword evidence="2" id="KW-0560">Oxidoreductase</keyword>
<dbReference type="InterPro" id="IPR036291">
    <property type="entry name" value="NAD(P)-bd_dom_sf"/>
</dbReference>
<dbReference type="PANTHER" id="PTHR43391">
    <property type="entry name" value="RETINOL DEHYDROGENASE-RELATED"/>
    <property type="match status" value="1"/>
</dbReference>
<dbReference type="Pfam" id="PF00106">
    <property type="entry name" value="adh_short"/>
    <property type="match status" value="1"/>
</dbReference>
<dbReference type="PRINTS" id="PR00081">
    <property type="entry name" value="GDHRDH"/>
</dbReference>
<sequence>MKKAIFITGGGSGIGRATAIKFGQEGWFVGLGDVDMDAMRETEKLLPGGYHYSHQFDVRDREGWDKALASFKAAAGGRIDVLFNNAGVPLGGPLAENSTEEVERCIDINLKGVFHGAMATYPYLKESAPGSALINTASAAGIWGTGGAAVYSATKFGVRGMSESLDAEWTPDGIKVAAIMPSFIETPLLDHAPNRGSNESIRGRVKAAGLELTPVEDVAQAVWDAVHGDDLHVVVGKTAKQLRFAARWMPGKLRKRSKKMAGVMGEKA</sequence>